<reference evidence="1 2" key="1">
    <citation type="submission" date="2017-09" db="EMBL/GenBank/DDBJ databases">
        <title>Paracoccus alkalisoli sp. nov., isolated from saline alkaline soil.</title>
        <authorList>
            <person name="Dong X."/>
            <person name="Zhang G."/>
        </authorList>
    </citation>
    <scope>NUCLEOTIDE SEQUENCE [LARGE SCALE GENOMIC DNA]</scope>
    <source>
        <strain evidence="1 2">WN007</strain>
    </source>
</reference>
<sequence length="73" mass="8118">MPNVVTKKRDVATTSSRYDFIDVTRTLAAFLMVVSHMQQMIIDRPLTCGTIHKALSILAIQDYNAVADPGRLP</sequence>
<proteinExistence type="predicted"/>
<dbReference type="RefSeq" id="WP_095641238.1">
    <property type="nucleotide sequence ID" value="NZ_NSJZ01000021.1"/>
</dbReference>
<accession>A0A2A2GEQ0</accession>
<dbReference type="AlphaFoldDB" id="A0A2A2GEQ0"/>
<dbReference type="OrthoDB" id="9796461at2"/>
<keyword evidence="2" id="KW-1185">Reference proteome</keyword>
<comment type="caution">
    <text evidence="1">The sequence shown here is derived from an EMBL/GenBank/DDBJ whole genome shotgun (WGS) entry which is preliminary data.</text>
</comment>
<dbReference type="EMBL" id="NSJZ01000021">
    <property type="protein sequence ID" value="PAU96106.1"/>
    <property type="molecule type" value="Genomic_DNA"/>
</dbReference>
<protein>
    <submittedName>
        <fullName evidence="1">Uncharacterized protein</fullName>
    </submittedName>
</protein>
<gene>
    <name evidence="1" type="ORF">CK240_15500</name>
</gene>
<evidence type="ECO:0000313" key="2">
    <source>
        <dbReference type="Proteomes" id="UP000218023"/>
    </source>
</evidence>
<organism evidence="1 2">
    <name type="scientific">Paracoccus salipaludis</name>
    <dbReference type="NCBI Taxonomy" id="2032623"/>
    <lineage>
        <taxon>Bacteria</taxon>
        <taxon>Pseudomonadati</taxon>
        <taxon>Pseudomonadota</taxon>
        <taxon>Alphaproteobacteria</taxon>
        <taxon>Rhodobacterales</taxon>
        <taxon>Paracoccaceae</taxon>
        <taxon>Paracoccus</taxon>
    </lineage>
</organism>
<name>A0A2A2GEQ0_9RHOB</name>
<evidence type="ECO:0000313" key="1">
    <source>
        <dbReference type="EMBL" id="PAU96106.1"/>
    </source>
</evidence>
<dbReference type="Proteomes" id="UP000218023">
    <property type="component" value="Unassembled WGS sequence"/>
</dbReference>